<evidence type="ECO:0000259" key="2">
    <source>
        <dbReference type="PROSITE" id="PS50883"/>
    </source>
</evidence>
<dbReference type="RefSeq" id="WP_340293106.1">
    <property type="nucleotide sequence ID" value="NZ_JBBEOI010000096.1"/>
</dbReference>
<dbReference type="Pfam" id="PF00563">
    <property type="entry name" value="EAL"/>
    <property type="match status" value="1"/>
</dbReference>
<name>A0ABV7WG77_9MICO</name>
<dbReference type="PANTHER" id="PTHR33121">
    <property type="entry name" value="CYCLIC DI-GMP PHOSPHODIESTERASE PDEF"/>
    <property type="match status" value="1"/>
</dbReference>
<feature type="domain" description="EAL" evidence="2">
    <location>
        <begin position="25"/>
        <end position="273"/>
    </location>
</feature>
<proteinExistence type="predicted"/>
<evidence type="ECO:0000256" key="1">
    <source>
        <dbReference type="SAM" id="MobiDB-lite"/>
    </source>
</evidence>
<feature type="region of interest" description="Disordered" evidence="1">
    <location>
        <begin position="1"/>
        <end position="30"/>
    </location>
</feature>
<evidence type="ECO:0000313" key="4">
    <source>
        <dbReference type="Proteomes" id="UP001595685"/>
    </source>
</evidence>
<comment type="caution">
    <text evidence="3">The sequence shown here is derived from an EMBL/GenBank/DDBJ whole genome shotgun (WGS) entry which is preliminary data.</text>
</comment>
<gene>
    <name evidence="3" type="ORF">ACFOLH_06465</name>
</gene>
<protein>
    <submittedName>
        <fullName evidence="3">EAL domain-containing protein</fullName>
    </submittedName>
</protein>
<organism evidence="3 4">
    <name type="scientific">Aquipuribacter hungaricus</name>
    <dbReference type="NCBI Taxonomy" id="545624"/>
    <lineage>
        <taxon>Bacteria</taxon>
        <taxon>Bacillati</taxon>
        <taxon>Actinomycetota</taxon>
        <taxon>Actinomycetes</taxon>
        <taxon>Micrococcales</taxon>
        <taxon>Intrasporangiaceae</taxon>
        <taxon>Aquipuribacter</taxon>
    </lineage>
</organism>
<dbReference type="Gene3D" id="3.20.20.450">
    <property type="entry name" value="EAL domain"/>
    <property type="match status" value="1"/>
</dbReference>
<dbReference type="InterPro" id="IPR050706">
    <property type="entry name" value="Cyclic-di-GMP_PDE-like"/>
</dbReference>
<dbReference type="EMBL" id="JBHRWW010000003">
    <property type="protein sequence ID" value="MFC3687982.1"/>
    <property type="molecule type" value="Genomic_DNA"/>
</dbReference>
<dbReference type="SMART" id="SM00052">
    <property type="entry name" value="EAL"/>
    <property type="match status" value="1"/>
</dbReference>
<sequence length="410" mass="42070">MSTPAAALDLPAPRAGKADGPAGPPGPTPEDVAAVLAAPDRLAVWFQPIVDTVTGRAAGWEALSRFVDADGSRSRWGPADWFAAAQGLELGAHLEALALRQALGSLPGLPADTFLTVNVSPAAITTAAVAQVLAEHTDLSRVIIEITETDAMQDVGQVSSVCAGIRAAGGTVAVDDAGAGYAGLALIAHLRPQLVKVDRELVSGCDTDPVKLSLMEVLGVWASGMDAWLLAEGVETVGEYAAVVALGVPLVQGYLTGRPGPEPVGPSDDTFAELRRQRARVALQGSVASAMATWPVVPVRSGTSPAEALRDPARVADLRPGAGQVLAHGGWPLALALPQQPVATTGGLRVAPVSLRVRPSEDIRAALQRAMARDPEHRFDPLVVTDPQGVTVGVVTVEALVASLTAVAEG</sequence>
<feature type="compositionally biased region" description="Low complexity" evidence="1">
    <location>
        <begin position="1"/>
        <end position="21"/>
    </location>
</feature>
<keyword evidence="4" id="KW-1185">Reference proteome</keyword>
<accession>A0ABV7WG77</accession>
<reference evidence="4" key="1">
    <citation type="journal article" date="2019" name="Int. J. Syst. Evol. Microbiol.">
        <title>The Global Catalogue of Microorganisms (GCM) 10K type strain sequencing project: providing services to taxonomists for standard genome sequencing and annotation.</title>
        <authorList>
            <consortium name="The Broad Institute Genomics Platform"/>
            <consortium name="The Broad Institute Genome Sequencing Center for Infectious Disease"/>
            <person name="Wu L."/>
            <person name="Ma J."/>
        </authorList>
    </citation>
    <scope>NUCLEOTIDE SEQUENCE [LARGE SCALE GENOMIC DNA]</scope>
    <source>
        <strain evidence="4">NCAIM B.02333</strain>
    </source>
</reference>
<dbReference type="SUPFAM" id="SSF141868">
    <property type="entry name" value="EAL domain-like"/>
    <property type="match status" value="1"/>
</dbReference>
<dbReference type="PROSITE" id="PS50883">
    <property type="entry name" value="EAL"/>
    <property type="match status" value="1"/>
</dbReference>
<dbReference type="CDD" id="cd01948">
    <property type="entry name" value="EAL"/>
    <property type="match status" value="1"/>
</dbReference>
<dbReference type="InterPro" id="IPR001633">
    <property type="entry name" value="EAL_dom"/>
</dbReference>
<evidence type="ECO:0000313" key="3">
    <source>
        <dbReference type="EMBL" id="MFC3687982.1"/>
    </source>
</evidence>
<dbReference type="InterPro" id="IPR035919">
    <property type="entry name" value="EAL_sf"/>
</dbReference>
<dbReference type="PANTHER" id="PTHR33121:SF76">
    <property type="entry name" value="SIGNALING PROTEIN"/>
    <property type="match status" value="1"/>
</dbReference>
<dbReference type="Proteomes" id="UP001595685">
    <property type="component" value="Unassembled WGS sequence"/>
</dbReference>